<proteinExistence type="predicted"/>
<dbReference type="AlphaFoldDB" id="A0A316A3B7"/>
<sequence>MTGTPTWRWSRALAFATPGPRPPADDAMDAELRTRRMPPAHLGIAYQNVFVETAVLEVISSPISPRDAPTLVTSDAARRTHRTADLVTTDTAPPAVGEALGPSSPSERASSPIEKPSLSVAVPEACARWSEASAALLAALMLLIAAGMLTAFAIALTT</sequence>
<keyword evidence="2" id="KW-0472">Membrane</keyword>
<feature type="region of interest" description="Disordered" evidence="1">
    <location>
        <begin position="67"/>
        <end position="115"/>
    </location>
</feature>
<name>A0A316A3B7_9ACTN</name>
<dbReference type="EMBL" id="QGDQ01000020">
    <property type="protein sequence ID" value="PWJ51778.1"/>
    <property type="molecule type" value="Genomic_DNA"/>
</dbReference>
<organism evidence="3 4">
    <name type="scientific">Quadrisphaera granulorum</name>
    <dbReference type="NCBI Taxonomy" id="317664"/>
    <lineage>
        <taxon>Bacteria</taxon>
        <taxon>Bacillati</taxon>
        <taxon>Actinomycetota</taxon>
        <taxon>Actinomycetes</taxon>
        <taxon>Kineosporiales</taxon>
        <taxon>Kineosporiaceae</taxon>
        <taxon>Quadrisphaera</taxon>
    </lineage>
</organism>
<comment type="caution">
    <text evidence="3">The sequence shown here is derived from an EMBL/GenBank/DDBJ whole genome shotgun (WGS) entry which is preliminary data.</text>
</comment>
<reference evidence="3 4" key="1">
    <citation type="submission" date="2018-03" db="EMBL/GenBank/DDBJ databases">
        <title>Genomic Encyclopedia of Archaeal and Bacterial Type Strains, Phase II (KMG-II): from individual species to whole genera.</title>
        <authorList>
            <person name="Goeker M."/>
        </authorList>
    </citation>
    <scope>NUCLEOTIDE SEQUENCE [LARGE SCALE GENOMIC DNA]</scope>
    <source>
        <strain evidence="3 4">DSM 44889</strain>
    </source>
</reference>
<accession>A0A316A3B7</accession>
<evidence type="ECO:0000313" key="4">
    <source>
        <dbReference type="Proteomes" id="UP000245469"/>
    </source>
</evidence>
<feature type="transmembrane region" description="Helical" evidence="2">
    <location>
        <begin position="134"/>
        <end position="156"/>
    </location>
</feature>
<keyword evidence="4" id="KW-1185">Reference proteome</keyword>
<evidence type="ECO:0000256" key="1">
    <source>
        <dbReference type="SAM" id="MobiDB-lite"/>
    </source>
</evidence>
<protein>
    <submittedName>
        <fullName evidence="3">Uncharacterized protein</fullName>
    </submittedName>
</protein>
<evidence type="ECO:0000256" key="2">
    <source>
        <dbReference type="SAM" id="Phobius"/>
    </source>
</evidence>
<keyword evidence="2" id="KW-1133">Transmembrane helix</keyword>
<dbReference type="Proteomes" id="UP000245469">
    <property type="component" value="Unassembled WGS sequence"/>
</dbReference>
<evidence type="ECO:0000313" key="3">
    <source>
        <dbReference type="EMBL" id="PWJ51778.1"/>
    </source>
</evidence>
<gene>
    <name evidence="3" type="ORF">BXY45_12056</name>
</gene>
<keyword evidence="2" id="KW-0812">Transmembrane</keyword>